<reference evidence="1" key="1">
    <citation type="submission" date="2023-04" db="EMBL/GenBank/DDBJ databases">
        <title>Draft Genome sequencing of Naganishia species isolated from polar environments using Oxford Nanopore Technology.</title>
        <authorList>
            <person name="Leo P."/>
            <person name="Venkateswaran K."/>
        </authorList>
    </citation>
    <scope>NUCLEOTIDE SEQUENCE</scope>
    <source>
        <strain evidence="1">MNA-CCFEE 5425</strain>
    </source>
</reference>
<gene>
    <name evidence="1" type="ORF">QFC22_006379</name>
</gene>
<sequence>MTPSLESLRQRYAAAGQDHVFTFYDNLSPSDQKSLLEQLDGIDIDRVNRVWSTAMKAEQDEQAKSENANQHPDEARDEIQPLPSSAVASLVPNATTDESTSHKTAVKWQQIGTDAIKDNKVAVLLMAGGQGTRLGSSAPKGCYDIGLASHKSLFQLQGERIRKLEMLAAASKEASGGETRARIPWYVMTSGPTRKDTEAFFVENGYFGLNKDDVIFFNQGVLPALSNEGKIMLSSKSSVSVAPDGNGGLYSAIRQSPSTASSNRTVLEDMHARGIQYIHAYCVDNCLVKVADPVFLGYCIEKGAACGAKVVRKEDPHESVGVLALRDGAFSVVEYSELSKEKAEQRDEETGELAYRAANIANHFYTLDFLDQVESMEAEMAFHIARKKIPTVDLQTGQAIKPDTPNGMKLELFVFDVFPFTKALGVLEVQRQEEFSPLKNAPGSKSDNPETSRRDIYEQQKRWLQSAGAEVRQGVEVEVSPLVSYNGEGLEKYEGTVFEISTQLD</sequence>
<evidence type="ECO:0000313" key="1">
    <source>
        <dbReference type="EMBL" id="KAJ9112080.1"/>
    </source>
</evidence>
<keyword evidence="2" id="KW-1185">Reference proteome</keyword>
<accession>A0ACC2WLN2</accession>
<proteinExistence type="predicted"/>
<organism evidence="1 2">
    <name type="scientific">Naganishia vaughanmartiniae</name>
    <dbReference type="NCBI Taxonomy" id="1424756"/>
    <lineage>
        <taxon>Eukaryota</taxon>
        <taxon>Fungi</taxon>
        <taxon>Dikarya</taxon>
        <taxon>Basidiomycota</taxon>
        <taxon>Agaricomycotina</taxon>
        <taxon>Tremellomycetes</taxon>
        <taxon>Filobasidiales</taxon>
        <taxon>Filobasidiaceae</taxon>
        <taxon>Naganishia</taxon>
    </lineage>
</organism>
<dbReference type="Proteomes" id="UP001243375">
    <property type="component" value="Unassembled WGS sequence"/>
</dbReference>
<name>A0ACC2WLN2_9TREE</name>
<protein>
    <submittedName>
        <fullName evidence="1">Uncharacterized protein</fullName>
    </submittedName>
</protein>
<comment type="caution">
    <text evidence="1">The sequence shown here is derived from an EMBL/GenBank/DDBJ whole genome shotgun (WGS) entry which is preliminary data.</text>
</comment>
<dbReference type="EMBL" id="JASBWU010000027">
    <property type="protein sequence ID" value="KAJ9112080.1"/>
    <property type="molecule type" value="Genomic_DNA"/>
</dbReference>
<evidence type="ECO:0000313" key="2">
    <source>
        <dbReference type="Proteomes" id="UP001243375"/>
    </source>
</evidence>